<comment type="subcellular location">
    <subcellularLocation>
        <location evidence="1">Membrane</location>
        <topology evidence="1">Multi-pass membrane protein</topology>
    </subcellularLocation>
</comment>
<dbReference type="GO" id="GO:0005789">
    <property type="term" value="C:endoplasmic reticulum membrane"/>
    <property type="evidence" value="ECO:0007669"/>
    <property type="project" value="TreeGrafter"/>
</dbReference>
<feature type="transmembrane region" description="Helical" evidence="6">
    <location>
        <begin position="175"/>
        <end position="195"/>
    </location>
</feature>
<evidence type="ECO:0000256" key="6">
    <source>
        <dbReference type="SAM" id="Phobius"/>
    </source>
</evidence>
<dbReference type="OrthoDB" id="29023at2759"/>
<keyword evidence="5 6" id="KW-0472">Membrane</keyword>
<feature type="transmembrane region" description="Helical" evidence="6">
    <location>
        <begin position="60"/>
        <end position="81"/>
    </location>
</feature>
<keyword evidence="4 6" id="KW-1133">Transmembrane helix</keyword>
<feature type="transmembrane region" description="Helical" evidence="6">
    <location>
        <begin position="424"/>
        <end position="443"/>
    </location>
</feature>
<dbReference type="PANTHER" id="PTHR13317">
    <property type="entry name" value="TRANSMEMBRANE ANTERIOR POSTERIOR TRANSFORMATION PROTEIN 1 HOMOLOG"/>
    <property type="match status" value="1"/>
</dbReference>
<dbReference type="Pfam" id="PF05346">
    <property type="entry name" value="DUF747"/>
    <property type="match status" value="1"/>
</dbReference>
<evidence type="ECO:0000256" key="2">
    <source>
        <dbReference type="ARBA" id="ARBA00008803"/>
    </source>
</evidence>
<dbReference type="EMBL" id="SPOF01000007">
    <property type="protein sequence ID" value="TIB15367.1"/>
    <property type="molecule type" value="Genomic_DNA"/>
</dbReference>
<reference evidence="7 8" key="1">
    <citation type="submission" date="2019-03" db="EMBL/GenBank/DDBJ databases">
        <title>Sequencing 23 genomes of Wallemia ichthyophaga.</title>
        <authorList>
            <person name="Gostincar C."/>
        </authorList>
    </citation>
    <scope>NUCLEOTIDE SEQUENCE [LARGE SCALE GENOMIC DNA]</scope>
    <source>
        <strain evidence="7 8">EXF-8621</strain>
    </source>
</reference>
<gene>
    <name evidence="7" type="ORF">E3P90_00832</name>
</gene>
<feature type="transmembrane region" description="Helical" evidence="6">
    <location>
        <begin position="102"/>
        <end position="119"/>
    </location>
</feature>
<dbReference type="PANTHER" id="PTHR13317:SF4">
    <property type="entry name" value="TRANSMEMBRANE ANTERIOR POSTERIOR TRANSFORMATION PROTEIN 1 HOMOLOG"/>
    <property type="match status" value="1"/>
</dbReference>
<evidence type="ECO:0000313" key="8">
    <source>
        <dbReference type="Proteomes" id="UP000306954"/>
    </source>
</evidence>
<protein>
    <recommendedName>
        <fullName evidence="9">Protein TAPT1-like protein</fullName>
    </recommendedName>
</protein>
<dbReference type="InterPro" id="IPR008010">
    <property type="entry name" value="Tatp1"/>
</dbReference>
<evidence type="ECO:0008006" key="9">
    <source>
        <dbReference type="Google" id="ProtNLM"/>
    </source>
</evidence>
<evidence type="ECO:0000313" key="7">
    <source>
        <dbReference type="EMBL" id="TIB15367.1"/>
    </source>
</evidence>
<dbReference type="Proteomes" id="UP000306954">
    <property type="component" value="Unassembled WGS sequence"/>
</dbReference>
<evidence type="ECO:0000256" key="5">
    <source>
        <dbReference type="ARBA" id="ARBA00023136"/>
    </source>
</evidence>
<comment type="caution">
    <text evidence="7">The sequence shown here is derived from an EMBL/GenBank/DDBJ whole genome shotgun (WGS) entry which is preliminary data.</text>
</comment>
<keyword evidence="3 6" id="KW-0812">Transmembrane</keyword>
<evidence type="ECO:0000256" key="4">
    <source>
        <dbReference type="ARBA" id="ARBA00022989"/>
    </source>
</evidence>
<accession>A0A4T0LJC2</accession>
<comment type="similarity">
    <text evidence="2">Belongs to the TAPT1 family.</text>
</comment>
<name>A0A4T0LJC2_WALIC</name>
<organism evidence="7 8">
    <name type="scientific">Wallemia ichthyophaga</name>
    <dbReference type="NCBI Taxonomy" id="245174"/>
    <lineage>
        <taxon>Eukaryota</taxon>
        <taxon>Fungi</taxon>
        <taxon>Dikarya</taxon>
        <taxon>Basidiomycota</taxon>
        <taxon>Wallemiomycotina</taxon>
        <taxon>Wallemiomycetes</taxon>
        <taxon>Wallemiales</taxon>
        <taxon>Wallemiaceae</taxon>
        <taxon>Wallemia</taxon>
    </lineage>
</organism>
<sequence>MSHDFYYSEPSSPQETHSVTPSLLDYLKDELSCVDAAETENYKSERVSNFLKIPLAIEKVIAFGSLVCLDSFLHTFTILPLRGLIAVKNAPKRLNASQKSDILKLTLFLLLSTFLLLYTEPSRMYHGVRGQDNVKLYVIFNALEIADRLCCSIGQDILDTLFSRASLTQAPTTTLVVYLLLALVYGIAHSLVFLYQLVALNVAVNSYDNALLTLLISNQFVEIKGSVFKRFDKESLFQITCADIVERFQLMLMLGVIAFRNLIELSGSDFTYLPSAFIRSNTQLEMIFSPVLLVIMSEMAVDWLKHAFITKFMHIRPSIYARFIDLLAGDLVPESVGRKGRSLSSGSSSPGGLSARISRRLGFASIPMGAFVVRVSVQALGMLNDSSTIDECAPSSHSNGMSQDVAHELTHSISHVTLQWCLRLLVGVVAWLVLLAVKLLLGVRLHAFALHRQTDTAARTAEDVLTNLQTPIGESEAYKDQRIDTKISLSSHADDVPNAPKGKIPLEQLSRYDMVKRIW</sequence>
<evidence type="ECO:0000256" key="1">
    <source>
        <dbReference type="ARBA" id="ARBA00004141"/>
    </source>
</evidence>
<proteinExistence type="inferred from homology"/>
<dbReference type="AlphaFoldDB" id="A0A4T0LJC2"/>
<evidence type="ECO:0000256" key="3">
    <source>
        <dbReference type="ARBA" id="ARBA00022692"/>
    </source>
</evidence>